<gene>
    <name evidence="12" type="primary">LOC103519442</name>
</gene>
<dbReference type="Gene3D" id="3.40.50.12470">
    <property type="match status" value="1"/>
</dbReference>
<dbReference type="GeneID" id="103519442"/>
<dbReference type="Pfam" id="PF00676">
    <property type="entry name" value="E1_dh"/>
    <property type="match status" value="1"/>
</dbReference>
<dbReference type="NCBIfam" id="NF008907">
    <property type="entry name" value="PRK12270.1"/>
    <property type="match status" value="1"/>
</dbReference>
<dbReference type="RefSeq" id="XP_008482753.2">
    <property type="nucleotide sequence ID" value="XM_008484531.2"/>
</dbReference>
<feature type="domain" description="Transketolase-like pyrimidine-binding" evidence="10">
    <location>
        <begin position="583"/>
        <end position="784"/>
    </location>
</feature>
<dbReference type="SUPFAM" id="SSF52518">
    <property type="entry name" value="Thiamin diphosphate-binding fold (THDP-binding)"/>
    <property type="match status" value="2"/>
</dbReference>
<dbReference type="OMA" id="RFHAVIG"/>
<sequence length="933" mass="107562">MTHQYEKYNLYSYFYSENFLYIEYLYKSYLKNPNSVSEDWKICFDLMQSMKYRNTPINFKNLNKEKINILENNKKFKLISLIDNYRRLGVYFANLDPLKQKIKTINLEYKLNIKFYDFNESDMDSVINVNNIFFGVKKTTLRNLLKFLKNTYTSNIGSEFMYINNLEEVEWIQEQLESTQATPNFSKEKKKNILFLLTAAEEFEHYLHNRYVGQKRFSLEGSESFILSLNEIIQHSGKRGIREIVIGMAHRGRLNVLVNILGKKPKELFDEFEDKNSENLLSGDVKYHQGFSSNINTPGGVIHLSLAFNPSHLEIINPVVEGSAKARMERRDDKFGTQVLPVLVHGDAAFSGQGVVMETLNFSKIDSYNTGGTIHIIINNQIGFTTSPNDLRSTLYCTDIGKIIEAPVFHVNGDDPESVILVTKIAVEYRMKFKKDCIINIICFRKLGHNEQDTPSLTQPLMYKKIFKHPGIRELYSNKLKIQKILTKNESENMIKEFNDMINSGKSIVNSIPSNFIYDKSKSEWAPFLKNGYIDNCNTSISLEKLKFLSKKITNIPKGFKLHKLVKKILKDRVEMGCGKLNVDWGMAEHLAYASLVISGYGVRLSGQDSGRGTFSHRHAILYNQDYQYSEKETDISTYIPLHNVSKNQAKFHIINSILSEEAILGFEYGFSTASPNTLTIWEAQFGDFANGAQVIIDQFISSSEEKWGRISGLTLMLPHGYEGQGPEHSSARLERFLQLCANNNIQIVQPTSASQIFHLLRYQIIRPIRKPLIIITPKSLLRKKEASSTLMDLATGKFNKIINEIDDIIDPKKIKRIIACSGKIYYDLFNFRKKKNKNDVVIIRIEQLYPFPNEDFLKILKKFRYFEKLIWAQDEPKNQGAWPQIKENILKYLNSTQKLIYVGRSCSASPASGYYSKHCKEQITLLNNAFLK</sequence>
<dbReference type="InterPro" id="IPR001017">
    <property type="entry name" value="DH_E1"/>
</dbReference>
<organism evidence="11 12">
    <name type="scientific">Diaphorina citri</name>
    <name type="common">Asian citrus psyllid</name>
    <dbReference type="NCBI Taxonomy" id="121845"/>
    <lineage>
        <taxon>Eukaryota</taxon>
        <taxon>Metazoa</taxon>
        <taxon>Ecdysozoa</taxon>
        <taxon>Arthropoda</taxon>
        <taxon>Hexapoda</taxon>
        <taxon>Insecta</taxon>
        <taxon>Pterygota</taxon>
        <taxon>Neoptera</taxon>
        <taxon>Paraneoptera</taxon>
        <taxon>Hemiptera</taxon>
        <taxon>Sternorrhyncha</taxon>
        <taxon>Psylloidea</taxon>
        <taxon>Psyllidae</taxon>
        <taxon>Diaphorininae</taxon>
        <taxon>Diaphorina</taxon>
    </lineage>
</organism>
<dbReference type="InterPro" id="IPR032106">
    <property type="entry name" value="2-oxogl_dehyd_N"/>
</dbReference>
<reference evidence="12" key="1">
    <citation type="submission" date="2025-08" db="UniProtKB">
        <authorList>
            <consortium name="RefSeq"/>
        </authorList>
    </citation>
    <scope>IDENTIFICATION</scope>
</reference>
<dbReference type="STRING" id="121845.A0A1S3DIP2"/>
<keyword evidence="6" id="KW-0786">Thiamine pyrophosphate</keyword>
<dbReference type="InterPro" id="IPR005475">
    <property type="entry name" value="Transketolase-like_Pyr-bd"/>
</dbReference>
<dbReference type="Pfam" id="PF02779">
    <property type="entry name" value="Transket_pyr"/>
    <property type="match status" value="1"/>
</dbReference>
<evidence type="ECO:0000256" key="5">
    <source>
        <dbReference type="ARBA" id="ARBA00023002"/>
    </source>
</evidence>
<dbReference type="PaxDb" id="121845-A0A1S3DIP2"/>
<evidence type="ECO:0000256" key="3">
    <source>
        <dbReference type="ARBA" id="ARBA00012280"/>
    </source>
</evidence>
<name>A0A1S3DIP2_DIACI</name>
<keyword evidence="11" id="KW-1185">Reference proteome</keyword>
<dbReference type="KEGG" id="dci:103519442"/>
<evidence type="ECO:0000313" key="12">
    <source>
        <dbReference type="RefSeq" id="XP_008482753.2"/>
    </source>
</evidence>
<comment type="cofactor">
    <cofactor evidence="1">
        <name>thiamine diphosphate</name>
        <dbReference type="ChEBI" id="CHEBI:58937"/>
    </cofactor>
</comment>
<dbReference type="Gene3D" id="3.40.50.11610">
    <property type="entry name" value="Multifunctional 2-oxoglutarate metabolism enzyme, C-terminal domain"/>
    <property type="match status" value="1"/>
</dbReference>
<dbReference type="EC" id="1.2.4.2" evidence="3"/>
<evidence type="ECO:0000259" key="10">
    <source>
        <dbReference type="SMART" id="SM00861"/>
    </source>
</evidence>
<dbReference type="NCBIfam" id="TIGR00239">
    <property type="entry name" value="2oxo_dh_E1"/>
    <property type="match status" value="1"/>
</dbReference>
<dbReference type="PANTHER" id="PTHR23152">
    <property type="entry name" value="2-OXOGLUTARATE DEHYDROGENASE"/>
    <property type="match status" value="1"/>
</dbReference>
<dbReference type="InterPro" id="IPR011603">
    <property type="entry name" value="2oxoglutarate_DH_E1"/>
</dbReference>
<dbReference type="InterPro" id="IPR042179">
    <property type="entry name" value="KGD_C_sf"/>
</dbReference>
<dbReference type="CDD" id="cd02016">
    <property type="entry name" value="TPP_E1_OGDC_like"/>
    <property type="match status" value="1"/>
</dbReference>
<dbReference type="Gene3D" id="3.40.50.970">
    <property type="match status" value="1"/>
</dbReference>
<dbReference type="InterPro" id="IPR029061">
    <property type="entry name" value="THDP-binding"/>
</dbReference>
<comment type="function">
    <text evidence="7">The 2-oxoglutarate dehydrogenase complex catalyzes the overall conversion of 2-oxoglutarate to succinyl-CoA and CO(2). It contains multiple copies of three enzymatic components: 2-oxoglutarate dehydrogenase (E1), dihydrolipoamide succinyltransferase (E2) and lipoamide dehydrogenase (E3).</text>
</comment>
<evidence type="ECO:0000256" key="1">
    <source>
        <dbReference type="ARBA" id="ARBA00001964"/>
    </source>
</evidence>
<dbReference type="InterPro" id="IPR031717">
    <property type="entry name" value="ODO-1/KGD_C"/>
</dbReference>
<evidence type="ECO:0000256" key="2">
    <source>
        <dbReference type="ARBA" id="ARBA00006936"/>
    </source>
</evidence>
<comment type="similarity">
    <text evidence="2">Belongs to the alpha-ketoglutarate dehydrogenase family.</text>
</comment>
<evidence type="ECO:0000256" key="9">
    <source>
        <dbReference type="ARBA" id="ARBA00042984"/>
    </source>
</evidence>
<evidence type="ECO:0000256" key="8">
    <source>
        <dbReference type="ARBA" id="ARBA00040267"/>
    </source>
</evidence>
<dbReference type="SMART" id="SM00861">
    <property type="entry name" value="Transket_pyr"/>
    <property type="match status" value="1"/>
</dbReference>
<dbReference type="GO" id="GO:0006099">
    <property type="term" value="P:tricarboxylic acid cycle"/>
    <property type="evidence" value="ECO:0007669"/>
    <property type="project" value="TreeGrafter"/>
</dbReference>
<dbReference type="AlphaFoldDB" id="A0A1S3DIP2"/>
<dbReference type="GO" id="GO:0004591">
    <property type="term" value="F:oxoglutarate dehydrogenase (succinyl-transferring) activity"/>
    <property type="evidence" value="ECO:0007669"/>
    <property type="project" value="UniProtKB-EC"/>
</dbReference>
<dbReference type="Pfam" id="PF16078">
    <property type="entry name" value="2-oxogl_dehyd_N"/>
    <property type="match status" value="1"/>
</dbReference>
<dbReference type="PIRSF" id="PIRSF000157">
    <property type="entry name" value="Oxoglu_dh_E1"/>
    <property type="match status" value="1"/>
</dbReference>
<dbReference type="PANTHER" id="PTHR23152:SF4">
    <property type="entry name" value="2-OXOADIPATE DEHYDROGENASE COMPLEX COMPONENT E1"/>
    <property type="match status" value="1"/>
</dbReference>
<dbReference type="GO" id="GO:0030976">
    <property type="term" value="F:thiamine pyrophosphate binding"/>
    <property type="evidence" value="ECO:0007669"/>
    <property type="project" value="InterPro"/>
</dbReference>
<evidence type="ECO:0000256" key="6">
    <source>
        <dbReference type="ARBA" id="ARBA00023052"/>
    </source>
</evidence>
<dbReference type="Gene3D" id="1.10.287.1150">
    <property type="entry name" value="TPP helical domain"/>
    <property type="match status" value="1"/>
</dbReference>
<dbReference type="Proteomes" id="UP000079169">
    <property type="component" value="Unplaced"/>
</dbReference>
<evidence type="ECO:0000256" key="4">
    <source>
        <dbReference type="ARBA" id="ARBA00022946"/>
    </source>
</evidence>
<keyword evidence="5" id="KW-0560">Oxidoreductase</keyword>
<keyword evidence="4" id="KW-0809">Transit peptide</keyword>
<dbReference type="GO" id="GO:0005829">
    <property type="term" value="C:cytosol"/>
    <property type="evidence" value="ECO:0007669"/>
    <property type="project" value="TreeGrafter"/>
</dbReference>
<accession>A0A1S3DIP2</accession>
<dbReference type="NCBIfam" id="NF006914">
    <property type="entry name" value="PRK09404.1"/>
    <property type="match status" value="1"/>
</dbReference>
<protein>
    <recommendedName>
        <fullName evidence="8">2-oxoglutarate dehydrogenase, mitochondrial</fullName>
        <ecNumber evidence="3">1.2.4.2</ecNumber>
    </recommendedName>
    <alternativeName>
        <fullName evidence="9">2-oxoglutarate dehydrogenase complex component E1</fullName>
    </alternativeName>
</protein>
<dbReference type="Pfam" id="PF16870">
    <property type="entry name" value="OxoGdeHyase_C"/>
    <property type="match status" value="1"/>
</dbReference>
<evidence type="ECO:0000313" key="11">
    <source>
        <dbReference type="Proteomes" id="UP000079169"/>
    </source>
</evidence>
<dbReference type="GO" id="GO:0045252">
    <property type="term" value="C:oxoglutarate dehydrogenase complex"/>
    <property type="evidence" value="ECO:0007669"/>
    <property type="project" value="TreeGrafter"/>
</dbReference>
<evidence type="ECO:0000256" key="7">
    <source>
        <dbReference type="ARBA" id="ARBA00037426"/>
    </source>
</evidence>
<proteinExistence type="inferred from homology"/>